<accession>A0A1L9BKN8</accession>
<evidence type="ECO:0000256" key="1">
    <source>
        <dbReference type="SAM" id="SignalP"/>
    </source>
</evidence>
<protein>
    <submittedName>
        <fullName evidence="2">Uncharacterized protein</fullName>
    </submittedName>
</protein>
<dbReference type="EMBL" id="MPIN01000001">
    <property type="protein sequence ID" value="OJH42766.1"/>
    <property type="molecule type" value="Genomic_DNA"/>
</dbReference>
<keyword evidence="1" id="KW-0732">Signal</keyword>
<reference evidence="2 3" key="2">
    <citation type="submission" date="2016-12" db="EMBL/GenBank/DDBJ databases">
        <title>Draft Genome Sequence of Cystobacter ferrugineus Strain Cbfe23.</title>
        <authorList>
            <person name="Akbar S."/>
            <person name="Dowd S.E."/>
            <person name="Stevens D.C."/>
        </authorList>
    </citation>
    <scope>NUCLEOTIDE SEQUENCE [LARGE SCALE GENOMIC DNA]</scope>
    <source>
        <strain evidence="2 3">Cbfe23</strain>
    </source>
</reference>
<evidence type="ECO:0000313" key="2">
    <source>
        <dbReference type="EMBL" id="OJH42766.1"/>
    </source>
</evidence>
<keyword evidence="3" id="KW-1185">Reference proteome</keyword>
<evidence type="ECO:0000313" key="3">
    <source>
        <dbReference type="Proteomes" id="UP000182229"/>
    </source>
</evidence>
<comment type="caution">
    <text evidence="2">The sequence shown here is derived from an EMBL/GenBank/DDBJ whole genome shotgun (WGS) entry which is preliminary data.</text>
</comment>
<feature type="signal peptide" evidence="1">
    <location>
        <begin position="1"/>
        <end position="17"/>
    </location>
</feature>
<dbReference type="OrthoDB" id="9873917at2"/>
<reference evidence="3" key="1">
    <citation type="submission" date="2016-11" db="EMBL/GenBank/DDBJ databases">
        <authorList>
            <person name="Shukria A."/>
            <person name="Stevens D.C."/>
        </authorList>
    </citation>
    <scope>NUCLEOTIDE SEQUENCE [LARGE SCALE GENOMIC DNA]</scope>
    <source>
        <strain evidence="3">Cbfe23</strain>
    </source>
</reference>
<dbReference type="Proteomes" id="UP000182229">
    <property type="component" value="Unassembled WGS sequence"/>
</dbReference>
<dbReference type="RefSeq" id="WP_071896862.1">
    <property type="nucleotide sequence ID" value="NZ_MPIN01000001.1"/>
</dbReference>
<organism evidence="2 3">
    <name type="scientific">Cystobacter ferrugineus</name>
    <dbReference type="NCBI Taxonomy" id="83449"/>
    <lineage>
        <taxon>Bacteria</taxon>
        <taxon>Pseudomonadati</taxon>
        <taxon>Myxococcota</taxon>
        <taxon>Myxococcia</taxon>
        <taxon>Myxococcales</taxon>
        <taxon>Cystobacterineae</taxon>
        <taxon>Archangiaceae</taxon>
        <taxon>Cystobacter</taxon>
    </lineage>
</organism>
<dbReference type="STRING" id="83449.BON30_06200"/>
<sequence>MKALALVLLLLCSPALAATPRNALLDVSADVLEPGESQIDLFFGQLAFGVLPRVQLSSQIAPYLLTLINLSAKVQVLDRPELRVSVEGGAYWLAIGRLVDANVLSIPVAVRGTVPLSDNLNLHLGAGYHRFAFDFEGTATDSNALHVETTLARHDSRGAFLLTAKAPLLNIQHARSQSGIDNRPLEGTLALDGISSWSVMLARDHLFGKTGHVRFGIGYRHRPGILLVESIGPVVVNFNLYWR</sequence>
<gene>
    <name evidence="2" type="ORF">BON30_06200</name>
</gene>
<feature type="chain" id="PRO_5012747311" evidence="1">
    <location>
        <begin position="18"/>
        <end position="243"/>
    </location>
</feature>
<name>A0A1L9BKN8_9BACT</name>
<dbReference type="AlphaFoldDB" id="A0A1L9BKN8"/>
<proteinExistence type="predicted"/>